<reference evidence="1 2" key="1">
    <citation type="submission" date="2014-02" db="EMBL/GenBank/DDBJ databases">
        <title>Single nucleus genome sequencing reveals high similarity among nuclei of an endomycorrhizal fungus.</title>
        <authorList>
            <person name="Lin K."/>
            <person name="Geurts R."/>
            <person name="Zhang Z."/>
            <person name="Limpens E."/>
            <person name="Saunders D.G."/>
            <person name="Mu D."/>
            <person name="Pang E."/>
            <person name="Cao H."/>
            <person name="Cha H."/>
            <person name="Lin T."/>
            <person name="Zhou Q."/>
            <person name="Shang Y."/>
            <person name="Li Y."/>
            <person name="Ivanov S."/>
            <person name="Sharma T."/>
            <person name="Velzen R.V."/>
            <person name="Ruijter N.D."/>
            <person name="Aanen D.K."/>
            <person name="Win J."/>
            <person name="Kamoun S."/>
            <person name="Bisseling T."/>
            <person name="Huang S."/>
        </authorList>
    </citation>
    <scope>NUCLEOTIDE SEQUENCE [LARGE SCALE GENOMIC DNA]</scope>
    <source>
        <strain evidence="2">DAOM197198w</strain>
    </source>
</reference>
<dbReference type="OrthoDB" id="2349901at2759"/>
<dbReference type="InterPro" id="IPR013761">
    <property type="entry name" value="SAM/pointed_sf"/>
</dbReference>
<name>A0A015KLN3_RHIIW</name>
<evidence type="ECO:0008006" key="3">
    <source>
        <dbReference type="Google" id="ProtNLM"/>
    </source>
</evidence>
<evidence type="ECO:0000313" key="2">
    <source>
        <dbReference type="Proteomes" id="UP000022910"/>
    </source>
</evidence>
<organism evidence="1 2">
    <name type="scientific">Rhizophagus irregularis (strain DAOM 197198w)</name>
    <name type="common">Glomus intraradices</name>
    <dbReference type="NCBI Taxonomy" id="1432141"/>
    <lineage>
        <taxon>Eukaryota</taxon>
        <taxon>Fungi</taxon>
        <taxon>Fungi incertae sedis</taxon>
        <taxon>Mucoromycota</taxon>
        <taxon>Glomeromycotina</taxon>
        <taxon>Glomeromycetes</taxon>
        <taxon>Glomerales</taxon>
        <taxon>Glomeraceae</taxon>
        <taxon>Rhizophagus</taxon>
    </lineage>
</organism>
<dbReference type="EMBL" id="JEMT01025884">
    <property type="protein sequence ID" value="EXX60606.1"/>
    <property type="molecule type" value="Genomic_DNA"/>
</dbReference>
<proteinExistence type="predicted"/>
<dbReference type="Proteomes" id="UP000022910">
    <property type="component" value="Unassembled WGS sequence"/>
</dbReference>
<keyword evidence="2" id="KW-1185">Reference proteome</keyword>
<dbReference type="HOGENOM" id="CLU_079703_0_0_1"/>
<accession>A0A015KLN3</accession>
<protein>
    <recommendedName>
        <fullName evidence="3">Crinkler family protein</fullName>
    </recommendedName>
</protein>
<evidence type="ECO:0000313" key="1">
    <source>
        <dbReference type="EMBL" id="EXX60606.1"/>
    </source>
</evidence>
<dbReference type="Gene3D" id="1.10.150.50">
    <property type="entry name" value="Transcription Factor, Ets-1"/>
    <property type="match status" value="1"/>
</dbReference>
<gene>
    <name evidence="1" type="ORF">RirG_178440</name>
</gene>
<dbReference type="AlphaFoldDB" id="A0A015KLN3"/>
<sequence>MDNVITFLQKDDLNLDLDNDDLAIISNQKVSGADFLGLTSKKLKSYGLKSGPASRIAELVKEINGGQGKRKAEDSSEELDNKKVRRIGLSPESIAKFLEEQEEVKDDFTKPHELCINRFDFQRKGRDETLHKIYDCIVKRYISIKNTLEKEKSVGDKSLPPILALQATPGGGKSFLLDELAALKSEDFDNYLKSKEQPNRECSFIIENAVYREYIEIVNDVIDILRNSIVVCITYNGSSTYKNDSFVDANVQRGLVMRILWSYFFDDAKLSWQGFCEKFSTNFESLDIYTAVQSILYHSSIFMR</sequence>
<comment type="caution">
    <text evidence="1">The sequence shown here is derived from an EMBL/GenBank/DDBJ whole genome shotgun (WGS) entry which is preliminary data.</text>
</comment>